<dbReference type="EC" id="2.7.12.1" evidence="3"/>
<evidence type="ECO:0000256" key="16">
    <source>
        <dbReference type="ARBA" id="ARBA00042638"/>
    </source>
</evidence>
<organism evidence="26 27">
    <name type="scientific">Adineta steineri</name>
    <dbReference type="NCBI Taxonomy" id="433720"/>
    <lineage>
        <taxon>Eukaryota</taxon>
        <taxon>Metazoa</taxon>
        <taxon>Spiralia</taxon>
        <taxon>Gnathifera</taxon>
        <taxon>Rotifera</taxon>
        <taxon>Eurotatoria</taxon>
        <taxon>Bdelloidea</taxon>
        <taxon>Adinetida</taxon>
        <taxon>Adinetidae</taxon>
        <taxon>Adineta</taxon>
    </lineage>
</organism>
<dbReference type="EMBL" id="CAJOAY010000656">
    <property type="protein sequence ID" value="CAF3710610.1"/>
    <property type="molecule type" value="Genomic_DNA"/>
</dbReference>
<dbReference type="Pfam" id="PF00063">
    <property type="entry name" value="Myosin_head"/>
    <property type="match status" value="1"/>
</dbReference>
<evidence type="ECO:0000256" key="19">
    <source>
        <dbReference type="ARBA" id="ARBA00051680"/>
    </source>
</evidence>
<dbReference type="SMART" id="SM00220">
    <property type="entry name" value="S_TKc"/>
    <property type="match status" value="1"/>
</dbReference>
<dbReference type="InterPro" id="IPR027417">
    <property type="entry name" value="P-loop_NTPase"/>
</dbReference>
<dbReference type="Pfam" id="PF00069">
    <property type="entry name" value="Pkinase"/>
    <property type="match status" value="1"/>
</dbReference>
<evidence type="ECO:0000259" key="25">
    <source>
        <dbReference type="PROSITE" id="PS51757"/>
    </source>
</evidence>
<dbReference type="FunFam" id="1.10.10.820:FF:000001">
    <property type="entry name" value="Myosin heavy chain"/>
    <property type="match status" value="1"/>
</dbReference>
<feature type="domain" description="TH1" evidence="25">
    <location>
        <begin position="1725"/>
        <end position="1916"/>
    </location>
</feature>
<dbReference type="Proteomes" id="UP000663881">
    <property type="component" value="Unassembled WGS sequence"/>
</dbReference>
<dbReference type="GO" id="GO:0005737">
    <property type="term" value="C:cytoplasm"/>
    <property type="evidence" value="ECO:0007669"/>
    <property type="project" value="UniProtKB-SubCell"/>
</dbReference>
<reference evidence="26" key="1">
    <citation type="submission" date="2021-02" db="EMBL/GenBank/DDBJ databases">
        <authorList>
            <person name="Nowell W R."/>
        </authorList>
    </citation>
    <scope>NUCLEOTIDE SEQUENCE</scope>
</reference>
<keyword evidence="10 20" id="KW-0518">Myosin</keyword>
<keyword evidence="9 20" id="KW-0067">ATP-binding</keyword>
<dbReference type="Gene3D" id="1.10.10.820">
    <property type="match status" value="1"/>
</dbReference>
<dbReference type="GO" id="GO:0044344">
    <property type="term" value="P:cellular response to fibroblast growth factor stimulus"/>
    <property type="evidence" value="ECO:0007669"/>
    <property type="project" value="TreeGrafter"/>
</dbReference>
<evidence type="ECO:0000256" key="12">
    <source>
        <dbReference type="ARBA" id="ARBA00023175"/>
    </source>
</evidence>
<comment type="catalytic activity">
    <reaction evidence="18">
        <text>L-threonyl-[protein] + ATP = O-phospho-L-threonyl-[protein] + ADP + H(+)</text>
        <dbReference type="Rhea" id="RHEA:46608"/>
        <dbReference type="Rhea" id="RHEA-COMP:11060"/>
        <dbReference type="Rhea" id="RHEA-COMP:11605"/>
        <dbReference type="ChEBI" id="CHEBI:15378"/>
        <dbReference type="ChEBI" id="CHEBI:30013"/>
        <dbReference type="ChEBI" id="CHEBI:30616"/>
        <dbReference type="ChEBI" id="CHEBI:61977"/>
        <dbReference type="ChEBI" id="CHEBI:456216"/>
        <dbReference type="EC" id="2.7.12.1"/>
    </reaction>
</comment>
<dbReference type="PROSITE" id="PS50096">
    <property type="entry name" value="IQ"/>
    <property type="match status" value="1"/>
</dbReference>
<evidence type="ECO:0000256" key="4">
    <source>
        <dbReference type="ARBA" id="ARBA00022490"/>
    </source>
</evidence>
<dbReference type="PANTHER" id="PTHR46392">
    <property type="entry name" value="DUAL SERINE/THREONINE AND TYROSINE PROTEIN KINASE"/>
    <property type="match status" value="1"/>
</dbReference>
<evidence type="ECO:0000256" key="11">
    <source>
        <dbReference type="ARBA" id="ARBA00023137"/>
    </source>
</evidence>
<accession>A0A818VCA6</accession>
<evidence type="ECO:0000256" key="10">
    <source>
        <dbReference type="ARBA" id="ARBA00023123"/>
    </source>
</evidence>
<dbReference type="PANTHER" id="PTHR46392:SF1">
    <property type="entry name" value="DUAL SERINE_THREONINE AND TYROSINE PROTEIN KINASE"/>
    <property type="match status" value="1"/>
</dbReference>
<evidence type="ECO:0000256" key="5">
    <source>
        <dbReference type="ARBA" id="ARBA00022527"/>
    </source>
</evidence>
<evidence type="ECO:0000256" key="7">
    <source>
        <dbReference type="ARBA" id="ARBA00022741"/>
    </source>
</evidence>
<dbReference type="Gene3D" id="3.40.850.10">
    <property type="entry name" value="Kinesin motor domain"/>
    <property type="match status" value="1"/>
</dbReference>
<dbReference type="InterPro" id="IPR051302">
    <property type="entry name" value="Dual_SerThr-Tyr_Kinase"/>
</dbReference>
<evidence type="ECO:0000256" key="22">
    <source>
        <dbReference type="SAM" id="MobiDB-lite"/>
    </source>
</evidence>
<dbReference type="GO" id="GO:0003774">
    <property type="term" value="F:cytoskeletal motor activity"/>
    <property type="evidence" value="ECO:0007669"/>
    <property type="project" value="UniProtKB-UniRule"/>
</dbReference>
<dbReference type="Gene3D" id="1.20.58.530">
    <property type="match status" value="1"/>
</dbReference>
<dbReference type="SUPFAM" id="SSF52540">
    <property type="entry name" value="P-loop containing nucleoside triphosphate hydrolases"/>
    <property type="match status" value="1"/>
</dbReference>
<dbReference type="Pfam" id="PF06017">
    <property type="entry name" value="Myosin_TH1"/>
    <property type="match status" value="1"/>
</dbReference>
<dbReference type="GO" id="GO:0003779">
    <property type="term" value="F:actin binding"/>
    <property type="evidence" value="ECO:0007669"/>
    <property type="project" value="UniProtKB-KW"/>
</dbReference>
<evidence type="ECO:0000256" key="13">
    <source>
        <dbReference type="ARBA" id="ARBA00023203"/>
    </source>
</evidence>
<dbReference type="PROSITE" id="PS50011">
    <property type="entry name" value="PROTEIN_KINASE_DOM"/>
    <property type="match status" value="1"/>
</dbReference>
<comment type="catalytic activity">
    <reaction evidence="17">
        <text>L-seryl-[protein] + ATP = O-phospho-L-seryl-[protein] + ADP + H(+)</text>
        <dbReference type="Rhea" id="RHEA:17989"/>
        <dbReference type="Rhea" id="RHEA-COMP:9863"/>
        <dbReference type="Rhea" id="RHEA-COMP:11604"/>
        <dbReference type="ChEBI" id="CHEBI:15378"/>
        <dbReference type="ChEBI" id="CHEBI:29999"/>
        <dbReference type="ChEBI" id="CHEBI:30616"/>
        <dbReference type="ChEBI" id="CHEBI:83421"/>
        <dbReference type="ChEBI" id="CHEBI:456216"/>
        <dbReference type="EC" id="2.7.12.1"/>
    </reaction>
</comment>
<dbReference type="GO" id="GO:0005524">
    <property type="term" value="F:ATP binding"/>
    <property type="evidence" value="ECO:0007669"/>
    <property type="project" value="UniProtKB-UniRule"/>
</dbReference>
<dbReference type="FunFam" id="1.20.58.530:FF:000004">
    <property type="entry name" value="Unconventional myosin ID"/>
    <property type="match status" value="1"/>
</dbReference>
<evidence type="ECO:0000313" key="26">
    <source>
        <dbReference type="EMBL" id="CAF3710610.1"/>
    </source>
</evidence>
<evidence type="ECO:0000256" key="9">
    <source>
        <dbReference type="ARBA" id="ARBA00022840"/>
    </source>
</evidence>
<comment type="subcellular location">
    <subcellularLocation>
        <location evidence="1">Cytoplasm</location>
    </subcellularLocation>
</comment>
<evidence type="ECO:0000256" key="21">
    <source>
        <dbReference type="PROSITE-ProRule" id="PRU10141"/>
    </source>
</evidence>
<dbReference type="InterPro" id="IPR011009">
    <property type="entry name" value="Kinase-like_dom_sf"/>
</dbReference>
<feature type="binding site" evidence="21">
    <location>
        <position position="684"/>
    </location>
    <ligand>
        <name>ATP</name>
        <dbReference type="ChEBI" id="CHEBI:30616"/>
    </ligand>
</feature>
<dbReference type="GO" id="GO:0004712">
    <property type="term" value="F:protein serine/threonine/tyrosine kinase activity"/>
    <property type="evidence" value="ECO:0007669"/>
    <property type="project" value="UniProtKB-EC"/>
</dbReference>
<dbReference type="GO" id="GO:0070374">
    <property type="term" value="P:positive regulation of ERK1 and ERK2 cascade"/>
    <property type="evidence" value="ECO:0007669"/>
    <property type="project" value="TreeGrafter"/>
</dbReference>
<evidence type="ECO:0000256" key="20">
    <source>
        <dbReference type="PROSITE-ProRule" id="PRU00782"/>
    </source>
</evidence>
<dbReference type="InterPro" id="IPR036961">
    <property type="entry name" value="Kinesin_motor_dom_sf"/>
</dbReference>
<keyword evidence="4" id="KW-0963">Cytoplasm</keyword>
<evidence type="ECO:0000256" key="3">
    <source>
        <dbReference type="ARBA" id="ARBA00013203"/>
    </source>
</evidence>
<dbReference type="PROSITE" id="PS00107">
    <property type="entry name" value="PROTEIN_KINASE_ATP"/>
    <property type="match status" value="1"/>
</dbReference>
<dbReference type="PROSITE" id="PS00108">
    <property type="entry name" value="PROTEIN_KINASE_ST"/>
    <property type="match status" value="1"/>
</dbReference>
<evidence type="ECO:0000256" key="6">
    <source>
        <dbReference type="ARBA" id="ARBA00022679"/>
    </source>
</evidence>
<keyword evidence="12 20" id="KW-0505">Motor protein</keyword>
<feature type="domain" description="Protein kinase" evidence="23">
    <location>
        <begin position="655"/>
        <end position="915"/>
    </location>
</feature>
<comment type="catalytic activity">
    <reaction evidence="19">
        <text>L-tyrosyl-[protein] + ATP = O-phospho-L-tyrosyl-[protein] + ADP + H(+)</text>
        <dbReference type="Rhea" id="RHEA:10596"/>
        <dbReference type="Rhea" id="RHEA-COMP:10136"/>
        <dbReference type="Rhea" id="RHEA-COMP:20101"/>
        <dbReference type="ChEBI" id="CHEBI:15378"/>
        <dbReference type="ChEBI" id="CHEBI:30616"/>
        <dbReference type="ChEBI" id="CHEBI:46858"/>
        <dbReference type="ChEBI" id="CHEBI:61978"/>
        <dbReference type="ChEBI" id="CHEBI:456216"/>
        <dbReference type="EC" id="2.7.12.1"/>
    </reaction>
</comment>
<dbReference type="Gene3D" id="1.20.120.720">
    <property type="entry name" value="Myosin VI head, motor domain, U50 subdomain"/>
    <property type="match status" value="1"/>
</dbReference>
<comment type="caution">
    <text evidence="26">The sequence shown here is derived from an EMBL/GenBank/DDBJ whole genome shotgun (WGS) entry which is preliminary data.</text>
</comment>
<dbReference type="PRINTS" id="PR00193">
    <property type="entry name" value="MYOSINHEAVY"/>
</dbReference>
<dbReference type="GO" id="GO:0045743">
    <property type="term" value="P:positive regulation of fibroblast growth factor receptor signaling pathway"/>
    <property type="evidence" value="ECO:0007669"/>
    <property type="project" value="TreeGrafter"/>
</dbReference>
<dbReference type="InterPro" id="IPR010926">
    <property type="entry name" value="Myosin_TH1"/>
</dbReference>
<dbReference type="Gene3D" id="1.20.5.190">
    <property type="match status" value="1"/>
</dbReference>
<evidence type="ECO:0000256" key="17">
    <source>
        <dbReference type="ARBA" id="ARBA00049003"/>
    </source>
</evidence>
<evidence type="ECO:0000256" key="14">
    <source>
        <dbReference type="ARBA" id="ARBA00040421"/>
    </source>
</evidence>
<dbReference type="SMART" id="SM00242">
    <property type="entry name" value="MYSc"/>
    <property type="match status" value="1"/>
</dbReference>
<dbReference type="GO" id="GO:0004713">
    <property type="term" value="F:protein tyrosine kinase activity"/>
    <property type="evidence" value="ECO:0007669"/>
    <property type="project" value="UniProtKB-KW"/>
</dbReference>
<gene>
    <name evidence="26" type="ORF">OKA104_LOCUS13154</name>
</gene>
<keyword evidence="8" id="KW-0418">Kinase</keyword>
<sequence>MTDRRRSIPIKQRLSATRSPCSSPPPPLSSTSSVLTQQFADIIRRYKYYCQHIRRILSETNKSYNEINDTRVLPPEKISQMQLSKSDCEYFDLLQTRPLALIICSQTYNGKSRFVNELLNESLLPESPTINRNDIVRMVRIKVENHPVLGASLNISGSFELVNPDIMYKSVSWTTIPRDHLVVNGNDSHPLVDNDNASDDNEQQETASLEIRKPLDLLNDDLQIVITPSNQKLNMKQIYTQITENVIPIFIYIIDQDILTANDIDELRFFRSTVPNEPILFIRIDQSDSSSNITETSCVQVFRQLCDLGFLSILSPESGDNTTDATPLFQSDMIDNGLVNFTQFLTYIRKHVDRLTIRAVSILQRSHEICLDFFNDSAFDMARDILITPKRLSYAREKEKNLYESLIDLTNSKQNEIQKLILQAVNEIHEILTDEACSLEIPGVELTDQLTVKHAKDLKKCTNVIQEHVFIRLNERIANKLLDSINILHDNYVGTLTRCLFSLETKGDDDESDLSTSKALQEILHSAYEVNISLPADSNIFQILIDKMKELFRTFSWNNCPRIDPEFKRSVALNILNSLSEAKLAKSVCTQLNDRIRMSHENFETLLKQLEHRHSDRLKSTEDKQQRVRKEYTPKIARLLLESTSLKDLIQYGLPKQGREVGRGQYGIVYECKSWANHQSCVLKSVLPPDDRHWNDLALEFHYLRRIPEHPRIVKLLGSVIDYTDRDQTPVLLVMERLKRDLYAALKNRLEFSIRMRIALDVVEGLRYLHGLGLVHRDIKLKNVLLDEGNHARITDLGFCKPEVMMSGSLVGTPIHMAPELFTSKYDHTVDVYAFGILFWYICSNGIKLPTNFDVCSSKDILWSAVKKGVRPERLMDFSDECWEIMTKCWDTQPSQRPYLGEMATDSIEYEGPDLGVGDFVLLSELTMDAFIKNLKLRFEKGRIYTYIGEVLVSVNPYRELPIYGQEYIKSYKGCEMFERPAHIFALAEAAYRTLKQYSLNSCIVISGESGSGKTEASKVILRYIAAVTNTTNQIEIQRISNILIQTNVILETFGNSRTNRNDNSSRFGKYMDLNFDYKFDPDGGKIQHYLLEKSRVVKQQLGERNFHAFYQLLSNEKTLKDYGFYLQPKDYYYINQGNCCKVDRIDDKRDYEQVMKAFHIVGFTQDEISTVWKIIAAIIHLGNLTFIDIDGEHCSIERSNDEKDQLEWISKLLECEQSDILAALTSRVVAARNEVFQTRQNVKRAYYGRDAFSKALYERLFEWLIKYINKTLSKVNDEQNNNPYRRIYSSLVIGVLDIYGFEIFENNSFEQLCINYCNEKLQQLFIELVLKQEQDEYEKENITWQHVDYFDNKIICDLIEQPRISILSYLDEACQIVGTITDEMFLDSINKAFKNHKHYSSWALAPSDKIWKNIDTKKLFLIRHYAGDVVYSVDGFLDKNRDTLFDDFKRLLYHSKNPVLSAMWPEGEKSVISVTRRPLTAGTVFRNSMISLSNLLSSKQPFYVRCIKPNDNKSPVIFDQTRIEHQIAYLGLLENLRVRRAGFCHRKPYDRFVQRYKIIDCVRSKLHPHGPFTKESAAYICNELNINNDVAYGNTKLFIKQPISLFQLENKRREGLQVIVVLLQKHVRSWRQCRKFHRENAAVKIQNFYRNYRIRNFINQLNEAFSNNQGKIPNWPKPKSNLISISNIIQQIYRAWRLNTIKQKLSREYQSTFELKCFASKYLRQRPSFFDTSIRQQWIGDYLLRSDENPRMNEYQKSMNELRAKDNFSQILFSTFAIKLNSHIKMDERAIILTDKYIYKLDQKKHFHIKKSGIAINDIAGLSVTSGKEQLIVIHLISNHDLVFYMQTKHDRVAEIVGHIAKLKQKSSNFVVNIQRYISANFGKHKYIINIIWDHIGKVEFRKGSNNNISLMLPDTL</sequence>
<feature type="region of interest" description="Disordered" evidence="22">
    <location>
        <begin position="1"/>
        <end position="32"/>
    </location>
</feature>
<dbReference type="InterPro" id="IPR017441">
    <property type="entry name" value="Protein_kinase_ATP_BS"/>
</dbReference>
<feature type="binding site" evidence="20">
    <location>
        <begin position="1008"/>
        <end position="1015"/>
    </location>
    <ligand>
        <name>ATP</name>
        <dbReference type="ChEBI" id="CHEBI:30616"/>
    </ligand>
</feature>
<keyword evidence="11" id="KW-0829">Tyrosine-protein kinase</keyword>
<evidence type="ECO:0000256" key="8">
    <source>
        <dbReference type="ARBA" id="ARBA00022777"/>
    </source>
</evidence>
<feature type="region of interest" description="Actin-binding" evidence="20">
    <location>
        <begin position="1490"/>
        <end position="1512"/>
    </location>
</feature>
<dbReference type="SUPFAM" id="SSF56112">
    <property type="entry name" value="Protein kinase-like (PK-like)"/>
    <property type="match status" value="1"/>
</dbReference>
<evidence type="ECO:0000259" key="23">
    <source>
        <dbReference type="PROSITE" id="PS50011"/>
    </source>
</evidence>
<protein>
    <recommendedName>
        <fullName evidence="14">Dual serine/threonine and tyrosine protein kinase</fullName>
        <ecNumber evidence="3">2.7.12.1</ecNumber>
    </recommendedName>
    <alternativeName>
        <fullName evidence="16">Dusty protein kinase</fullName>
    </alternativeName>
    <alternativeName>
        <fullName evidence="15">Receptor-interacting serine/threonine-protein kinase 5</fullName>
    </alternativeName>
</protein>
<name>A0A818VCA6_9BILA</name>
<dbReference type="InterPro" id="IPR008271">
    <property type="entry name" value="Ser/Thr_kinase_AS"/>
</dbReference>
<dbReference type="InterPro" id="IPR001609">
    <property type="entry name" value="Myosin_head_motor_dom-like"/>
</dbReference>
<dbReference type="Gene3D" id="6.20.240.20">
    <property type="match status" value="1"/>
</dbReference>
<keyword evidence="13 20" id="KW-0009">Actin-binding</keyword>
<evidence type="ECO:0000256" key="2">
    <source>
        <dbReference type="ARBA" id="ARBA00008314"/>
    </source>
</evidence>
<evidence type="ECO:0000313" key="27">
    <source>
        <dbReference type="Proteomes" id="UP000663881"/>
    </source>
</evidence>
<evidence type="ECO:0000256" key="1">
    <source>
        <dbReference type="ARBA" id="ARBA00004496"/>
    </source>
</evidence>
<evidence type="ECO:0000259" key="24">
    <source>
        <dbReference type="PROSITE" id="PS51456"/>
    </source>
</evidence>
<dbReference type="PROSITE" id="PS51456">
    <property type="entry name" value="MYOSIN_MOTOR"/>
    <property type="match status" value="1"/>
</dbReference>
<feature type="domain" description="Myosin motor" evidence="24">
    <location>
        <begin position="915"/>
        <end position="1614"/>
    </location>
</feature>
<dbReference type="GO" id="GO:0016459">
    <property type="term" value="C:myosin complex"/>
    <property type="evidence" value="ECO:0007669"/>
    <property type="project" value="UniProtKB-KW"/>
</dbReference>
<dbReference type="Gene3D" id="1.10.510.10">
    <property type="entry name" value="Transferase(Phosphotransferase) domain 1"/>
    <property type="match status" value="1"/>
</dbReference>
<keyword evidence="5" id="KW-0723">Serine/threonine-protein kinase</keyword>
<dbReference type="PROSITE" id="PS51757">
    <property type="entry name" value="TH1"/>
    <property type="match status" value="1"/>
</dbReference>
<comment type="similarity">
    <text evidence="2 20">Belongs to the TRAFAC class myosin-kinesin ATPase superfamily. Myosin family.</text>
</comment>
<dbReference type="GO" id="GO:0043066">
    <property type="term" value="P:negative regulation of apoptotic process"/>
    <property type="evidence" value="ECO:0007669"/>
    <property type="project" value="TreeGrafter"/>
</dbReference>
<evidence type="ECO:0000256" key="15">
    <source>
        <dbReference type="ARBA" id="ARBA00041268"/>
    </source>
</evidence>
<proteinExistence type="inferred from homology"/>
<keyword evidence="6" id="KW-0808">Transferase</keyword>
<dbReference type="GO" id="GO:0004674">
    <property type="term" value="F:protein serine/threonine kinase activity"/>
    <property type="evidence" value="ECO:0007669"/>
    <property type="project" value="UniProtKB-KW"/>
</dbReference>
<evidence type="ECO:0000256" key="18">
    <source>
        <dbReference type="ARBA" id="ARBA00049308"/>
    </source>
</evidence>
<keyword evidence="7 20" id="KW-0547">Nucleotide-binding</keyword>
<dbReference type="InterPro" id="IPR000719">
    <property type="entry name" value="Prot_kinase_dom"/>
</dbReference>